<dbReference type="AlphaFoldDB" id="A0A4P9XSQ2"/>
<dbReference type="EMBL" id="KZ992535">
    <property type="protein sequence ID" value="RKP09174.1"/>
    <property type="molecule type" value="Genomic_DNA"/>
</dbReference>
<evidence type="ECO:0000313" key="3">
    <source>
        <dbReference type="Proteomes" id="UP000271241"/>
    </source>
</evidence>
<feature type="compositionally biased region" description="Polar residues" evidence="1">
    <location>
        <begin position="531"/>
        <end position="541"/>
    </location>
</feature>
<accession>A0A4P9XSQ2</accession>
<evidence type="ECO:0000256" key="1">
    <source>
        <dbReference type="SAM" id="MobiDB-lite"/>
    </source>
</evidence>
<protein>
    <submittedName>
        <fullName evidence="2">Uncharacterized protein</fullName>
    </submittedName>
</protein>
<evidence type="ECO:0000313" key="2">
    <source>
        <dbReference type="EMBL" id="RKP09174.1"/>
    </source>
</evidence>
<sequence length="1180" mass="126443">MLINLRRGSRGQLMQHVQPMAADQEHGVATVNGYLNLNDTPVLSVGIDYMTGAAVTQQRCNSFGSQAAKQIPVRVRLALANVHPLYQLQNGHCYTVRCNYIERFDQVVMPNGATTGVFTTLSNTSSCIGVLIYQLTWLDGGLPSRSPYLVIAWRMSMEGSDEEVRCAANVLQDIEFGDNDVAGASMAMLPNLYNILMKEPRPRTGSAAVQEEHTGVLGDWNQRGEYSVLMEANVNSSRDTLELSVCLSNESQNGQRAADNYSIASRATTAPSLAPDNAPGEPSGPVARTRTVSTVGTASGVGQTQLPKRHAYLPTKASQPVAELVFELHNQHGQLQLYQPCAYVVQGDPSSVPSDTILPQQMMAGRFTASENSQGVAEGFIICSTASKADQNAGTLYLAIGWRVTATGSRSYFANVVQITFDPNKRFSTLAGRERFYRRLAGARMIGAGGQVRQKINVPGMSIALVGRISRETEQNPPLLRIRLVDPRNSSNSHKTLDIYSPLVAVASTLSPSPATTDAPQSRTSTHESEAITQKPSSATLVDTPGEDAGNDSFASITSSTAGEDSAFGISSLIAAACLPTRPAGTASARTDNEDSLSNPAAGSGRPEVIAVTHAATADAAITYTANKPVTLGRTHSRPLPPTPTRPLAPLSAPSSGGARRRANTDGPVDRARSSLSQHSATLSSIVTDSSFTNIPGNTLGMPRAPPPTLLPTITQTTALRNLMVTIKSRLPGILLRLATCHTVDGLCLQPAGDTLKSDDELWCTFRSSNLPTTPSSKDEKTDSQENLRGMLAYVLHHANGTPLARAHVLFIGWNLADDQNRVLLEMATLDADSSPHENATTTGLPPAENEESWNRIFNRLDAMSRFAGKGKVDLDVAIGSDSHIQAQASISQGPNAKLKLKLSQLPVKGEQLDDEVQQPLPFSEIVNEATPEPLLIAVDNRHPYLALKLERCLMLSGDSVNPPIPLVRGDSFHSKEDANTISATFNFSTAQGPASCVGLLLYVLSWPDGQPLTGKPYLLIAWRVEGAEETREFLIRFASGTLATPPLPSSVSNPLDDVHQANQSLPLFSDAHELAKYGVTGAGERNEEAGEEKSLFVPDADLDSLRLFQLVEDAGMTPAGQMLTERQTLEAVASGLNLLVHGDMSREGAANLVVTLREDTIKRAATMTPARRARRGSLD</sequence>
<keyword evidence="3" id="KW-1185">Reference proteome</keyword>
<dbReference type="OrthoDB" id="2410297at2759"/>
<feature type="compositionally biased region" description="Low complexity" evidence="1">
    <location>
        <begin position="648"/>
        <end position="658"/>
    </location>
</feature>
<proteinExistence type="predicted"/>
<feature type="compositionally biased region" description="Polar residues" evidence="1">
    <location>
        <begin position="511"/>
        <end position="524"/>
    </location>
</feature>
<name>A0A4P9XSQ2_9FUNG</name>
<gene>
    <name evidence="2" type="ORF">THASP1DRAFT_29040</name>
</gene>
<feature type="region of interest" description="Disordered" evidence="1">
    <location>
        <begin position="583"/>
        <end position="605"/>
    </location>
</feature>
<feature type="region of interest" description="Disordered" evidence="1">
    <location>
        <begin position="629"/>
        <end position="681"/>
    </location>
</feature>
<dbReference type="Proteomes" id="UP000271241">
    <property type="component" value="Unassembled WGS sequence"/>
</dbReference>
<organism evidence="2 3">
    <name type="scientific">Thamnocephalis sphaerospora</name>
    <dbReference type="NCBI Taxonomy" id="78915"/>
    <lineage>
        <taxon>Eukaryota</taxon>
        <taxon>Fungi</taxon>
        <taxon>Fungi incertae sedis</taxon>
        <taxon>Zoopagomycota</taxon>
        <taxon>Zoopagomycotina</taxon>
        <taxon>Zoopagomycetes</taxon>
        <taxon>Zoopagales</taxon>
        <taxon>Sigmoideomycetaceae</taxon>
        <taxon>Thamnocephalis</taxon>
    </lineage>
</organism>
<reference evidence="3" key="1">
    <citation type="journal article" date="2018" name="Nat. Microbiol.">
        <title>Leveraging single-cell genomics to expand the fungal tree of life.</title>
        <authorList>
            <person name="Ahrendt S.R."/>
            <person name="Quandt C.A."/>
            <person name="Ciobanu D."/>
            <person name="Clum A."/>
            <person name="Salamov A."/>
            <person name="Andreopoulos B."/>
            <person name="Cheng J.F."/>
            <person name="Woyke T."/>
            <person name="Pelin A."/>
            <person name="Henrissat B."/>
            <person name="Reynolds N.K."/>
            <person name="Benny G.L."/>
            <person name="Smith M.E."/>
            <person name="James T.Y."/>
            <person name="Grigoriev I.V."/>
        </authorList>
    </citation>
    <scope>NUCLEOTIDE SEQUENCE [LARGE SCALE GENOMIC DNA]</scope>
    <source>
        <strain evidence="3">RSA 1356</strain>
    </source>
</reference>
<feature type="region of interest" description="Disordered" evidence="1">
    <location>
        <begin position="511"/>
        <end position="559"/>
    </location>
</feature>